<gene>
    <name evidence="3" type="ORF">A7E78_05280</name>
</gene>
<dbReference type="InterPro" id="IPR028976">
    <property type="entry name" value="CheC-like_sf"/>
</dbReference>
<evidence type="ECO:0000313" key="4">
    <source>
        <dbReference type="Proteomes" id="UP000182517"/>
    </source>
</evidence>
<name>A0A1L3GN44_9BACT</name>
<evidence type="ECO:0000256" key="1">
    <source>
        <dbReference type="ARBA" id="ARBA00022500"/>
    </source>
</evidence>
<dbReference type="RefSeq" id="WP_072283269.1">
    <property type="nucleotide sequence ID" value="NZ_CP015519.1"/>
</dbReference>
<dbReference type="Proteomes" id="UP000182517">
    <property type="component" value="Chromosome"/>
</dbReference>
<keyword evidence="4" id="KW-1185">Reference proteome</keyword>
<evidence type="ECO:0000259" key="2">
    <source>
        <dbReference type="Pfam" id="PF13690"/>
    </source>
</evidence>
<dbReference type="KEGG" id="pef:A7E78_05280"/>
<dbReference type="SUPFAM" id="SSF103039">
    <property type="entry name" value="CheC-like"/>
    <property type="match status" value="1"/>
</dbReference>
<dbReference type="STRING" id="1842532.A7E78_05280"/>
<accession>A0A1L3GN44</accession>
<dbReference type="OrthoDB" id="5387601at2"/>
<sequence>MSEKLERDIFSALSTTLENMAFMEVELEAEGAQTYPAEEILVSRLLIHDPIQGELYLGMPKLLLRKIASSVYIMPEEEISDQMVLDMVCELINTVAGLFLNAYLPGDQTYSLGLPEEITDGQEDSPFEMKRWNYQVDNDLFSLVLAGDGFFDS</sequence>
<dbReference type="Pfam" id="PF13690">
    <property type="entry name" value="CheX"/>
    <property type="match status" value="1"/>
</dbReference>
<proteinExistence type="predicted"/>
<keyword evidence="1" id="KW-0145">Chemotaxis</keyword>
<dbReference type="AlphaFoldDB" id="A0A1L3GN44"/>
<dbReference type="EMBL" id="CP015519">
    <property type="protein sequence ID" value="APG27305.1"/>
    <property type="molecule type" value="Genomic_DNA"/>
</dbReference>
<dbReference type="GO" id="GO:0006935">
    <property type="term" value="P:chemotaxis"/>
    <property type="evidence" value="ECO:0007669"/>
    <property type="project" value="UniProtKB-KW"/>
</dbReference>
<evidence type="ECO:0000313" key="3">
    <source>
        <dbReference type="EMBL" id="APG27305.1"/>
    </source>
</evidence>
<protein>
    <recommendedName>
        <fullName evidence="2">Chemotaxis phosphatase CheX-like domain-containing protein</fullName>
    </recommendedName>
</protein>
<dbReference type="InterPro" id="IPR028051">
    <property type="entry name" value="CheX-like_dom"/>
</dbReference>
<reference evidence="3 4" key="1">
    <citation type="journal article" date="2017" name="Genome Announc.">
        <title>Complete Genome Sequences of Two Acetylene-Fermenting Pelobacter acetylenicus Strains.</title>
        <authorList>
            <person name="Sutton J.M."/>
            <person name="Baesman S.M."/>
            <person name="Fierst J.L."/>
            <person name="Poret-Peterson A.T."/>
            <person name="Oremland R.S."/>
            <person name="Dunlap D.S."/>
            <person name="Akob D.M."/>
        </authorList>
    </citation>
    <scope>NUCLEOTIDE SEQUENCE [LARGE SCALE GENOMIC DNA]</scope>
    <source>
        <strain evidence="3 4">SFB93</strain>
    </source>
</reference>
<feature type="domain" description="Chemotaxis phosphatase CheX-like" evidence="2">
    <location>
        <begin position="47"/>
        <end position="122"/>
    </location>
</feature>
<organism evidence="3 4">
    <name type="scientific">Syntrophotalea acetylenivorans</name>
    <dbReference type="NCBI Taxonomy" id="1842532"/>
    <lineage>
        <taxon>Bacteria</taxon>
        <taxon>Pseudomonadati</taxon>
        <taxon>Thermodesulfobacteriota</taxon>
        <taxon>Desulfuromonadia</taxon>
        <taxon>Desulfuromonadales</taxon>
        <taxon>Syntrophotaleaceae</taxon>
        <taxon>Syntrophotalea</taxon>
    </lineage>
</organism>
<dbReference type="Gene3D" id="3.40.1550.10">
    <property type="entry name" value="CheC-like"/>
    <property type="match status" value="1"/>
</dbReference>